<accession>A0ABN3PNF2</accession>
<comment type="similarity">
    <text evidence="1">Belongs to the PhzF family.</text>
</comment>
<keyword evidence="2" id="KW-0413">Isomerase</keyword>
<name>A0ABN3PNF2_9ACTN</name>
<feature type="region of interest" description="Disordered" evidence="3">
    <location>
        <begin position="88"/>
        <end position="115"/>
    </location>
</feature>
<evidence type="ECO:0000256" key="1">
    <source>
        <dbReference type="ARBA" id="ARBA00008270"/>
    </source>
</evidence>
<dbReference type="InterPro" id="IPR003719">
    <property type="entry name" value="Phenazine_PhzF-like"/>
</dbReference>
<sequence>MDTHPGAAASTEVLRCTAFSADPDGGNPAGVVLDASALDDAARLAVAAEVGYSETAFLTPAPEGAEGVPEGAPEGRAFTTRYFSPLDEVALGAPPGRRPGEDTRRSRRPWRWASA</sequence>
<dbReference type="Proteomes" id="UP001501447">
    <property type="component" value="Unassembled WGS sequence"/>
</dbReference>
<dbReference type="PANTHER" id="PTHR13774:SF39">
    <property type="entry name" value="BIOSYNTHESIS PROTEIN, PUTATIVE-RELATED"/>
    <property type="match status" value="1"/>
</dbReference>
<keyword evidence="5" id="KW-1185">Reference proteome</keyword>
<dbReference type="PANTHER" id="PTHR13774">
    <property type="entry name" value="PHENAZINE BIOSYNTHESIS PROTEIN"/>
    <property type="match status" value="1"/>
</dbReference>
<dbReference type="Gene3D" id="3.10.310.10">
    <property type="entry name" value="Diaminopimelate Epimerase, Chain A, domain 1"/>
    <property type="match status" value="1"/>
</dbReference>
<proteinExistence type="inferred from homology"/>
<organism evidence="4 5">
    <name type="scientific">Streptomyces axinellae</name>
    <dbReference type="NCBI Taxonomy" id="552788"/>
    <lineage>
        <taxon>Bacteria</taxon>
        <taxon>Bacillati</taxon>
        <taxon>Actinomycetota</taxon>
        <taxon>Actinomycetes</taxon>
        <taxon>Kitasatosporales</taxon>
        <taxon>Streptomycetaceae</taxon>
        <taxon>Streptomyces</taxon>
    </lineage>
</organism>
<evidence type="ECO:0000256" key="3">
    <source>
        <dbReference type="SAM" id="MobiDB-lite"/>
    </source>
</evidence>
<evidence type="ECO:0000313" key="4">
    <source>
        <dbReference type="EMBL" id="GAA2594901.1"/>
    </source>
</evidence>
<dbReference type="SUPFAM" id="SSF54506">
    <property type="entry name" value="Diaminopimelate epimerase-like"/>
    <property type="match status" value="1"/>
</dbReference>
<protein>
    <submittedName>
        <fullName evidence="4">Uncharacterized protein</fullName>
    </submittedName>
</protein>
<evidence type="ECO:0000256" key="2">
    <source>
        <dbReference type="ARBA" id="ARBA00023235"/>
    </source>
</evidence>
<evidence type="ECO:0000313" key="5">
    <source>
        <dbReference type="Proteomes" id="UP001501447"/>
    </source>
</evidence>
<reference evidence="4 5" key="1">
    <citation type="journal article" date="2019" name="Int. J. Syst. Evol. Microbiol.">
        <title>The Global Catalogue of Microorganisms (GCM) 10K type strain sequencing project: providing services to taxonomists for standard genome sequencing and annotation.</title>
        <authorList>
            <consortium name="The Broad Institute Genomics Platform"/>
            <consortium name="The Broad Institute Genome Sequencing Center for Infectious Disease"/>
            <person name="Wu L."/>
            <person name="Ma J."/>
        </authorList>
    </citation>
    <scope>NUCLEOTIDE SEQUENCE [LARGE SCALE GENOMIC DNA]</scope>
    <source>
        <strain evidence="4 5">JCM 16373</strain>
    </source>
</reference>
<feature type="compositionally biased region" description="Basic residues" evidence="3">
    <location>
        <begin position="105"/>
        <end position="115"/>
    </location>
</feature>
<comment type="caution">
    <text evidence="4">The sequence shown here is derived from an EMBL/GenBank/DDBJ whole genome shotgun (WGS) entry which is preliminary data.</text>
</comment>
<gene>
    <name evidence="4" type="ORF">GCM10009863_05000</name>
</gene>
<dbReference type="Pfam" id="PF02567">
    <property type="entry name" value="PhzC-PhzF"/>
    <property type="match status" value="1"/>
</dbReference>
<dbReference type="EMBL" id="BAAARJ010000002">
    <property type="protein sequence ID" value="GAA2594901.1"/>
    <property type="molecule type" value="Genomic_DNA"/>
</dbReference>